<dbReference type="AlphaFoldDB" id="V9DST0"/>
<gene>
    <name evidence="2" type="ORF">F443_22937</name>
</gene>
<protein>
    <submittedName>
        <fullName evidence="2">Uncharacterized protein</fullName>
    </submittedName>
</protein>
<name>V9DST0_PHYNI</name>
<evidence type="ECO:0000313" key="3">
    <source>
        <dbReference type="Proteomes" id="UP000018721"/>
    </source>
</evidence>
<dbReference type="HOGENOM" id="CLU_2710244_0_0_1"/>
<reference evidence="2 3" key="1">
    <citation type="submission" date="2013-11" db="EMBL/GenBank/DDBJ databases">
        <title>The Genome Sequence of Phytophthora parasitica P1569.</title>
        <authorList>
            <consortium name="The Broad Institute Genomics Platform"/>
            <person name="Russ C."/>
            <person name="Tyler B."/>
            <person name="Panabieres F."/>
            <person name="Shan W."/>
            <person name="Tripathy S."/>
            <person name="Grunwald N."/>
            <person name="Machado M."/>
            <person name="Johnson C.S."/>
            <person name="Arredondo F."/>
            <person name="Hong C."/>
            <person name="Coffey M."/>
            <person name="Young S.K."/>
            <person name="Zeng Q."/>
            <person name="Gargeya S."/>
            <person name="Fitzgerald M."/>
            <person name="Abouelleil A."/>
            <person name="Alvarado L."/>
            <person name="Chapman S.B."/>
            <person name="Gainer-Dewar J."/>
            <person name="Goldberg J."/>
            <person name="Griggs A."/>
            <person name="Gujja S."/>
            <person name="Hansen M."/>
            <person name="Howarth C."/>
            <person name="Imamovic A."/>
            <person name="Ireland A."/>
            <person name="Larimer J."/>
            <person name="McCowan C."/>
            <person name="Murphy C."/>
            <person name="Pearson M."/>
            <person name="Poon T.W."/>
            <person name="Priest M."/>
            <person name="Roberts A."/>
            <person name="Saif S."/>
            <person name="Shea T."/>
            <person name="Sykes S."/>
            <person name="Wortman J."/>
            <person name="Nusbaum C."/>
            <person name="Birren B."/>
        </authorList>
    </citation>
    <scope>NUCLEOTIDE SEQUENCE [LARGE SCALE GENOMIC DNA]</scope>
    <source>
        <strain evidence="2 3">P1569</strain>
    </source>
</reference>
<evidence type="ECO:0000313" key="2">
    <source>
        <dbReference type="EMBL" id="ETI29945.1"/>
    </source>
</evidence>
<dbReference type="EMBL" id="ANIZ01004672">
    <property type="protein sequence ID" value="ETI29945.1"/>
    <property type="molecule type" value="Genomic_DNA"/>
</dbReference>
<comment type="caution">
    <text evidence="2">The sequence shown here is derived from an EMBL/GenBank/DDBJ whole genome shotgun (WGS) entry which is preliminary data.</text>
</comment>
<keyword evidence="3" id="KW-1185">Reference proteome</keyword>
<evidence type="ECO:0000256" key="1">
    <source>
        <dbReference type="SAM" id="MobiDB-lite"/>
    </source>
</evidence>
<organism evidence="2 3">
    <name type="scientific">Phytophthora nicotianae P1569</name>
    <dbReference type="NCBI Taxonomy" id="1317065"/>
    <lineage>
        <taxon>Eukaryota</taxon>
        <taxon>Sar</taxon>
        <taxon>Stramenopiles</taxon>
        <taxon>Oomycota</taxon>
        <taxon>Peronosporomycetes</taxon>
        <taxon>Peronosporales</taxon>
        <taxon>Peronosporaceae</taxon>
        <taxon>Phytophthora</taxon>
    </lineage>
</organism>
<accession>V9DST0</accession>
<proteinExistence type="predicted"/>
<dbReference type="Proteomes" id="UP000018721">
    <property type="component" value="Unassembled WGS sequence"/>
</dbReference>
<feature type="region of interest" description="Disordered" evidence="1">
    <location>
        <begin position="1"/>
        <end position="28"/>
    </location>
</feature>
<sequence>MPKLLAPDTRHESKKKFLHESSQTGTEEIHFKTPRRGIGFSTLSRALEDNLFVASDLNVYAKANYHQNLTTLF</sequence>